<sequence length="86" mass="10372">MCMSFMTVMAKHYLWLLFVILFSFAGILRIAGNKHFFLVAGKERGQTLNQREERKDNVFFIFLPFVWFFFFFLCCSFVYLPRLSFT</sequence>
<comment type="caution">
    <text evidence="2">The sequence shown here is derived from an EMBL/GenBank/DDBJ whole genome shotgun (WGS) entry which is preliminary data.</text>
</comment>
<dbReference type="Proteomes" id="UP001321749">
    <property type="component" value="Unassembled WGS sequence"/>
</dbReference>
<feature type="transmembrane region" description="Helical" evidence="1">
    <location>
        <begin position="12"/>
        <end position="32"/>
    </location>
</feature>
<keyword evidence="1" id="KW-0472">Membrane</keyword>
<accession>A0AAV9I074</accession>
<evidence type="ECO:0008006" key="4">
    <source>
        <dbReference type="Google" id="ProtNLM"/>
    </source>
</evidence>
<protein>
    <recommendedName>
        <fullName evidence="4">Secreted peptide</fullName>
    </recommendedName>
</protein>
<name>A0AAV9I074_9PEZI</name>
<keyword evidence="1" id="KW-1133">Transmembrane helix</keyword>
<proteinExistence type="predicted"/>
<reference evidence="2" key="2">
    <citation type="submission" date="2023-06" db="EMBL/GenBank/DDBJ databases">
        <authorList>
            <consortium name="Lawrence Berkeley National Laboratory"/>
            <person name="Mondo S.J."/>
            <person name="Hensen N."/>
            <person name="Bonometti L."/>
            <person name="Westerberg I."/>
            <person name="Brannstrom I.O."/>
            <person name="Guillou S."/>
            <person name="Cros-Aarteil S."/>
            <person name="Calhoun S."/>
            <person name="Haridas S."/>
            <person name="Kuo A."/>
            <person name="Pangilinan J."/>
            <person name="Riley R."/>
            <person name="Labutti K."/>
            <person name="Andreopoulos B."/>
            <person name="Lipzen A."/>
            <person name="Chen C."/>
            <person name="Yanf M."/>
            <person name="Daum C."/>
            <person name="Ng V."/>
            <person name="Clum A."/>
            <person name="Steindorff A."/>
            <person name="Ohm R."/>
            <person name="Martin F."/>
            <person name="Silar P."/>
            <person name="Natvig D."/>
            <person name="Lalanne C."/>
            <person name="Gautier V."/>
            <person name="Ament-Velasquez S.L."/>
            <person name="Kruys A."/>
            <person name="Hutchinson M.I."/>
            <person name="Powell A.J."/>
            <person name="Barry K."/>
            <person name="Miller A.N."/>
            <person name="Grigoriev I.V."/>
            <person name="Debuchy R."/>
            <person name="Gladieux P."/>
            <person name="Thoren M.H."/>
            <person name="Johannesson H."/>
        </authorList>
    </citation>
    <scope>NUCLEOTIDE SEQUENCE</scope>
    <source>
        <strain evidence="2">PSN324</strain>
    </source>
</reference>
<reference evidence="2" key="1">
    <citation type="journal article" date="2023" name="Mol. Phylogenet. Evol.">
        <title>Genome-scale phylogeny and comparative genomics of the fungal order Sordariales.</title>
        <authorList>
            <person name="Hensen N."/>
            <person name="Bonometti L."/>
            <person name="Westerberg I."/>
            <person name="Brannstrom I.O."/>
            <person name="Guillou S."/>
            <person name="Cros-Aarteil S."/>
            <person name="Calhoun S."/>
            <person name="Haridas S."/>
            <person name="Kuo A."/>
            <person name="Mondo S."/>
            <person name="Pangilinan J."/>
            <person name="Riley R."/>
            <person name="LaButti K."/>
            <person name="Andreopoulos B."/>
            <person name="Lipzen A."/>
            <person name="Chen C."/>
            <person name="Yan M."/>
            <person name="Daum C."/>
            <person name="Ng V."/>
            <person name="Clum A."/>
            <person name="Steindorff A."/>
            <person name="Ohm R.A."/>
            <person name="Martin F."/>
            <person name="Silar P."/>
            <person name="Natvig D.O."/>
            <person name="Lalanne C."/>
            <person name="Gautier V."/>
            <person name="Ament-Velasquez S.L."/>
            <person name="Kruys A."/>
            <person name="Hutchinson M.I."/>
            <person name="Powell A.J."/>
            <person name="Barry K."/>
            <person name="Miller A.N."/>
            <person name="Grigoriev I.V."/>
            <person name="Debuchy R."/>
            <person name="Gladieux P."/>
            <person name="Hiltunen Thoren M."/>
            <person name="Johannesson H."/>
        </authorList>
    </citation>
    <scope>NUCLEOTIDE SEQUENCE</scope>
    <source>
        <strain evidence="2">PSN324</strain>
    </source>
</reference>
<dbReference type="EMBL" id="MU864932">
    <property type="protein sequence ID" value="KAK4466435.1"/>
    <property type="molecule type" value="Genomic_DNA"/>
</dbReference>
<keyword evidence="1" id="KW-0812">Transmembrane</keyword>
<organism evidence="2 3">
    <name type="scientific">Cladorrhinum samala</name>
    <dbReference type="NCBI Taxonomy" id="585594"/>
    <lineage>
        <taxon>Eukaryota</taxon>
        <taxon>Fungi</taxon>
        <taxon>Dikarya</taxon>
        <taxon>Ascomycota</taxon>
        <taxon>Pezizomycotina</taxon>
        <taxon>Sordariomycetes</taxon>
        <taxon>Sordariomycetidae</taxon>
        <taxon>Sordariales</taxon>
        <taxon>Podosporaceae</taxon>
        <taxon>Cladorrhinum</taxon>
    </lineage>
</organism>
<evidence type="ECO:0000256" key="1">
    <source>
        <dbReference type="SAM" id="Phobius"/>
    </source>
</evidence>
<dbReference type="AlphaFoldDB" id="A0AAV9I074"/>
<evidence type="ECO:0000313" key="3">
    <source>
        <dbReference type="Proteomes" id="UP001321749"/>
    </source>
</evidence>
<feature type="transmembrane region" description="Helical" evidence="1">
    <location>
        <begin position="58"/>
        <end position="80"/>
    </location>
</feature>
<gene>
    <name evidence="2" type="ORF">QBC42DRAFT_259555</name>
</gene>
<keyword evidence="3" id="KW-1185">Reference proteome</keyword>
<evidence type="ECO:0000313" key="2">
    <source>
        <dbReference type="EMBL" id="KAK4466435.1"/>
    </source>
</evidence>